<dbReference type="EMBL" id="LR877150">
    <property type="protein sequence ID" value="CAD2216125.1"/>
    <property type="molecule type" value="Genomic_DNA"/>
</dbReference>
<keyword evidence="9 10" id="KW-0472">Membrane</keyword>
<dbReference type="PANTHER" id="PTHR12868:SF0">
    <property type="entry name" value="NADH DEHYDROGENASE [UBIQUINONE] 1 BETA SUBCOMPLEX SUBUNIT 9"/>
    <property type="match status" value="1"/>
</dbReference>
<dbReference type="PANTHER" id="PTHR12868">
    <property type="entry name" value="NADH-UBIQUINONE OXIDOREDUCTASE B22 SUBUNIT"/>
    <property type="match status" value="1"/>
</dbReference>
<comment type="subcellular location">
    <subcellularLocation>
        <location evidence="1">Mitochondrion inner membrane</location>
        <topology evidence="1">Peripheral membrane protein</topology>
        <orientation evidence="1">Matrix side</orientation>
    </subcellularLocation>
</comment>
<organism evidence="11 12">
    <name type="scientific">Angomonas deanei</name>
    <dbReference type="NCBI Taxonomy" id="59799"/>
    <lineage>
        <taxon>Eukaryota</taxon>
        <taxon>Discoba</taxon>
        <taxon>Euglenozoa</taxon>
        <taxon>Kinetoplastea</taxon>
        <taxon>Metakinetoplastina</taxon>
        <taxon>Trypanosomatida</taxon>
        <taxon>Trypanosomatidae</taxon>
        <taxon>Strigomonadinae</taxon>
        <taxon>Angomonas</taxon>
    </lineage>
</organism>
<protein>
    <recommendedName>
        <fullName evidence="3">NADH dehydrogenase [ubiquinone] 1 beta subcomplex subunit 9</fullName>
    </recommendedName>
</protein>
<evidence type="ECO:0000256" key="1">
    <source>
        <dbReference type="ARBA" id="ARBA00004443"/>
    </source>
</evidence>
<keyword evidence="7" id="KW-0249">Electron transport</keyword>
<keyword evidence="12" id="KW-1185">Reference proteome</keyword>
<evidence type="ECO:0000313" key="12">
    <source>
        <dbReference type="Proteomes" id="UP000515908"/>
    </source>
</evidence>
<keyword evidence="10" id="KW-0812">Transmembrane</keyword>
<evidence type="ECO:0000256" key="3">
    <source>
        <dbReference type="ARBA" id="ARBA00018684"/>
    </source>
</evidence>
<name>S9VCY3_9TRYP</name>
<evidence type="ECO:0000256" key="7">
    <source>
        <dbReference type="ARBA" id="ARBA00022982"/>
    </source>
</evidence>
<evidence type="ECO:0000256" key="5">
    <source>
        <dbReference type="ARBA" id="ARBA00022660"/>
    </source>
</evidence>
<evidence type="ECO:0000256" key="10">
    <source>
        <dbReference type="SAM" id="Phobius"/>
    </source>
</evidence>
<keyword evidence="5" id="KW-0679">Respiratory chain</keyword>
<feature type="transmembrane region" description="Helical" evidence="10">
    <location>
        <begin position="209"/>
        <end position="230"/>
    </location>
</feature>
<evidence type="ECO:0000256" key="4">
    <source>
        <dbReference type="ARBA" id="ARBA00022448"/>
    </source>
</evidence>
<gene>
    <name evidence="11" type="ORF">ADEAN_000358600</name>
</gene>
<sequence length="304" mass="35936">MLRRSSLLLSGGMVEYHEWHLHEPLLQNYEGWRILDNPKYENKSDAYIYDLTGCVRHLDPIIDDPRLTHKQRVCRLYRWSLKEVQMWLVQLNAHKFNLAYKVIRRRFEKYRYVTDPAACDMMVRQTQKYLRENANPHYLRRNNGSPWSTYTLANPLFHPDNSQVYDHWTHSEVYWYDDAKLHRWSAHHPMYAGAGEMSDRFGDMDVSPYLRNLLMAFMGGLFLFCFYHILGGPSKEVDPHFEAWCKHFDQSLVGAMYAEERNQRSRNSVLGGDWDRIMGAVREKVGLNGSARDAKYVNPSAYEA</sequence>
<keyword evidence="8" id="KW-0496">Mitochondrion</keyword>
<dbReference type="VEuPathDB" id="TriTrypDB:ADEAN_000358600"/>
<evidence type="ECO:0000256" key="2">
    <source>
        <dbReference type="ARBA" id="ARBA00009508"/>
    </source>
</evidence>
<keyword evidence="6" id="KW-0999">Mitochondrion inner membrane</keyword>
<keyword evidence="4" id="KW-0813">Transport</keyword>
<evidence type="ECO:0000256" key="9">
    <source>
        <dbReference type="ARBA" id="ARBA00023136"/>
    </source>
</evidence>
<dbReference type="GO" id="GO:0006120">
    <property type="term" value="P:mitochondrial electron transport, NADH to ubiquinone"/>
    <property type="evidence" value="ECO:0007669"/>
    <property type="project" value="InterPro"/>
</dbReference>
<reference evidence="11 12" key="1">
    <citation type="submission" date="2020-08" db="EMBL/GenBank/DDBJ databases">
        <authorList>
            <person name="Newling K."/>
            <person name="Davey J."/>
            <person name="Forrester S."/>
        </authorList>
    </citation>
    <scope>NUCLEOTIDE SEQUENCE [LARGE SCALE GENOMIC DNA]</scope>
    <source>
        <strain evidence="12">Crithidia deanei Carvalho (ATCC PRA-265)</strain>
    </source>
</reference>
<dbReference type="InterPro" id="IPR033034">
    <property type="entry name" value="NDUFB9"/>
</dbReference>
<evidence type="ECO:0000256" key="8">
    <source>
        <dbReference type="ARBA" id="ARBA00023128"/>
    </source>
</evidence>
<dbReference type="AlphaFoldDB" id="S9VCY3"/>
<dbReference type="Proteomes" id="UP000515908">
    <property type="component" value="Chromosome 06"/>
</dbReference>
<comment type="similarity">
    <text evidence="2">Belongs to the complex I LYR family.</text>
</comment>
<dbReference type="OrthoDB" id="13598at2759"/>
<dbReference type="GO" id="GO:0005743">
    <property type="term" value="C:mitochondrial inner membrane"/>
    <property type="evidence" value="ECO:0007669"/>
    <property type="project" value="UniProtKB-SubCell"/>
</dbReference>
<evidence type="ECO:0000256" key="6">
    <source>
        <dbReference type="ARBA" id="ARBA00022792"/>
    </source>
</evidence>
<evidence type="ECO:0000313" key="11">
    <source>
        <dbReference type="EMBL" id="CAD2216125.1"/>
    </source>
</evidence>
<accession>S9VCY3</accession>
<keyword evidence="10" id="KW-1133">Transmembrane helix</keyword>
<proteinExistence type="inferred from homology"/>